<keyword evidence="3" id="KW-0863">Zinc-finger</keyword>
<dbReference type="GO" id="GO:0008270">
    <property type="term" value="F:zinc ion binding"/>
    <property type="evidence" value="ECO:0007669"/>
    <property type="project" value="UniProtKB-KW"/>
</dbReference>
<dbReference type="InterPro" id="IPR052035">
    <property type="entry name" value="ZnF_BED_domain_contain"/>
</dbReference>
<evidence type="ECO:0000256" key="2">
    <source>
        <dbReference type="ARBA" id="ARBA00022723"/>
    </source>
</evidence>
<gene>
    <name evidence="6" type="ORF">D9757_015259</name>
</gene>
<sequence length="256" mass="29561">MLCPLLILFEMPIKEVLVESLQHPKVVDLLHAHNKMHLQIYFRFQVPLQIVSRQHRHLVNNKSGFIVLMKARSLNVVDNQHFRNMPMQLRSQLRETDIPHRDTLRARILESVNLYWTQISQEMQNAEGAVSITDDIWTDIEKRSFLAITGHWIMGKMVKTSMEKKRSWSCAQRLLEAFVSVMEKLGLLNKIGWITSDNASNNDTFMTSLAQSLHACNPGFVWDPHECQIRCFAHIVNLACKALLAELEEMGNQAMS</sequence>
<dbReference type="PANTHER" id="PTHR46481">
    <property type="entry name" value="ZINC FINGER BED DOMAIN-CONTAINING PROTEIN 4"/>
    <property type="match status" value="1"/>
</dbReference>
<accession>A0A8H5CZ78</accession>
<keyword evidence="7" id="KW-1185">Reference proteome</keyword>
<comment type="caution">
    <text evidence="6">The sequence shown here is derived from an EMBL/GenBank/DDBJ whole genome shotgun (WGS) entry which is preliminary data.</text>
</comment>
<proteinExistence type="predicted"/>
<dbReference type="PANTHER" id="PTHR46481:SF10">
    <property type="entry name" value="ZINC FINGER BED DOMAIN-CONTAINING PROTEIN 39"/>
    <property type="match status" value="1"/>
</dbReference>
<dbReference type="EMBL" id="JAACJN010000303">
    <property type="protein sequence ID" value="KAF5349831.1"/>
    <property type="molecule type" value="Genomic_DNA"/>
</dbReference>
<keyword evidence="5" id="KW-0539">Nucleus</keyword>
<evidence type="ECO:0000313" key="7">
    <source>
        <dbReference type="Proteomes" id="UP000518752"/>
    </source>
</evidence>
<dbReference type="Proteomes" id="UP000518752">
    <property type="component" value="Unassembled WGS sequence"/>
</dbReference>
<dbReference type="AlphaFoldDB" id="A0A8H5CZ78"/>
<evidence type="ECO:0000256" key="1">
    <source>
        <dbReference type="ARBA" id="ARBA00004123"/>
    </source>
</evidence>
<evidence type="ECO:0000313" key="6">
    <source>
        <dbReference type="EMBL" id="KAF5349831.1"/>
    </source>
</evidence>
<dbReference type="GO" id="GO:0005634">
    <property type="term" value="C:nucleus"/>
    <property type="evidence" value="ECO:0007669"/>
    <property type="project" value="UniProtKB-SubCell"/>
</dbReference>
<comment type="subcellular location">
    <subcellularLocation>
        <location evidence="1">Nucleus</location>
    </subcellularLocation>
</comment>
<name>A0A8H5CZ78_9AGAR</name>
<evidence type="ECO:0000256" key="5">
    <source>
        <dbReference type="ARBA" id="ARBA00023242"/>
    </source>
</evidence>
<evidence type="ECO:0008006" key="8">
    <source>
        <dbReference type="Google" id="ProtNLM"/>
    </source>
</evidence>
<evidence type="ECO:0000256" key="3">
    <source>
        <dbReference type="ARBA" id="ARBA00022771"/>
    </source>
</evidence>
<dbReference type="InterPro" id="IPR012337">
    <property type="entry name" value="RNaseH-like_sf"/>
</dbReference>
<reference evidence="6 7" key="1">
    <citation type="journal article" date="2020" name="ISME J.">
        <title>Uncovering the hidden diversity of litter-decomposition mechanisms in mushroom-forming fungi.</title>
        <authorList>
            <person name="Floudas D."/>
            <person name="Bentzer J."/>
            <person name="Ahren D."/>
            <person name="Johansson T."/>
            <person name="Persson P."/>
            <person name="Tunlid A."/>
        </authorList>
    </citation>
    <scope>NUCLEOTIDE SEQUENCE [LARGE SCALE GENOMIC DNA]</scope>
    <source>
        <strain evidence="6 7">CBS 406.79</strain>
    </source>
</reference>
<protein>
    <recommendedName>
        <fullName evidence="8">Transposase</fullName>
    </recommendedName>
</protein>
<organism evidence="6 7">
    <name type="scientific">Collybiopsis confluens</name>
    <dbReference type="NCBI Taxonomy" id="2823264"/>
    <lineage>
        <taxon>Eukaryota</taxon>
        <taxon>Fungi</taxon>
        <taxon>Dikarya</taxon>
        <taxon>Basidiomycota</taxon>
        <taxon>Agaricomycotina</taxon>
        <taxon>Agaricomycetes</taxon>
        <taxon>Agaricomycetidae</taxon>
        <taxon>Agaricales</taxon>
        <taxon>Marasmiineae</taxon>
        <taxon>Omphalotaceae</taxon>
        <taxon>Collybiopsis</taxon>
    </lineage>
</organism>
<keyword evidence="4" id="KW-0862">Zinc</keyword>
<keyword evidence="2" id="KW-0479">Metal-binding</keyword>
<dbReference type="OrthoDB" id="1607513at2759"/>
<evidence type="ECO:0000256" key="4">
    <source>
        <dbReference type="ARBA" id="ARBA00022833"/>
    </source>
</evidence>
<dbReference type="SUPFAM" id="SSF53098">
    <property type="entry name" value="Ribonuclease H-like"/>
    <property type="match status" value="1"/>
</dbReference>